<proteinExistence type="predicted"/>
<evidence type="ECO:0008006" key="4">
    <source>
        <dbReference type="Google" id="ProtNLM"/>
    </source>
</evidence>
<reference evidence="3" key="1">
    <citation type="submission" date="2017-08" db="EMBL/GenBank/DDBJ databases">
        <title>A dynamic microbial community with high functional redundancy inhabits the cold, oxic subseafloor aquifer.</title>
        <authorList>
            <person name="Tully B.J."/>
            <person name="Wheat C.G."/>
            <person name="Glazer B.T."/>
            <person name="Huber J.A."/>
        </authorList>
    </citation>
    <scope>NUCLEOTIDE SEQUENCE [LARGE SCALE GENOMIC DNA]</scope>
</reference>
<dbReference type="PROSITE" id="PS51257">
    <property type="entry name" value="PROKAR_LIPOPROTEIN"/>
    <property type="match status" value="1"/>
</dbReference>
<protein>
    <recommendedName>
        <fullName evidence="4">DUF306 domain-containing protein</fullName>
    </recommendedName>
</protein>
<gene>
    <name evidence="2" type="ORF">COA71_12925</name>
</gene>
<feature type="chain" id="PRO_5012743311" description="DUF306 domain-containing protein" evidence="1">
    <location>
        <begin position="26"/>
        <end position="298"/>
    </location>
</feature>
<dbReference type="EMBL" id="NVWI01000012">
    <property type="protein sequence ID" value="PCJ39784.1"/>
    <property type="molecule type" value="Genomic_DNA"/>
</dbReference>
<evidence type="ECO:0000313" key="2">
    <source>
        <dbReference type="EMBL" id="PCJ39784.1"/>
    </source>
</evidence>
<name>A0A2A5C7C7_9GAMM</name>
<comment type="caution">
    <text evidence="2">The sequence shown here is derived from an EMBL/GenBank/DDBJ whole genome shotgun (WGS) entry which is preliminary data.</text>
</comment>
<sequence>MKIHLYRTAVFYTAALLLLSACGEADVSEEISAPEMSSYPTDFTGVWVAESRYVIEGIAAGVPIQLNNTGWAPLSEGAPEEQQTPTFEEQKAQMESVIASNVDIFALFAQNRFIPPYSDAGLTAVEDMRASRTLPGSPYERCLPSNITGFGSARYLQKDDLIVAISESKEVRHVYLDGGDSANALPAYEGHSIGSFDTDGNLVVETTAFLGMTFNGWPMSSEARLIETLSLSEDGSELTIKTQYEDPAYLAEPVARMTYLFRESEEYELIFSSCVENIYGAQIFDEQMPDYINERPTI</sequence>
<accession>A0A2A5C7C7</accession>
<organism evidence="2 3">
    <name type="scientific">SAR86 cluster bacterium</name>
    <dbReference type="NCBI Taxonomy" id="2030880"/>
    <lineage>
        <taxon>Bacteria</taxon>
        <taxon>Pseudomonadati</taxon>
        <taxon>Pseudomonadota</taxon>
        <taxon>Gammaproteobacteria</taxon>
        <taxon>SAR86 cluster</taxon>
    </lineage>
</organism>
<dbReference type="Proteomes" id="UP000228987">
    <property type="component" value="Unassembled WGS sequence"/>
</dbReference>
<evidence type="ECO:0000313" key="3">
    <source>
        <dbReference type="Proteomes" id="UP000228987"/>
    </source>
</evidence>
<dbReference type="AlphaFoldDB" id="A0A2A5C7C7"/>
<feature type="signal peptide" evidence="1">
    <location>
        <begin position="1"/>
        <end position="25"/>
    </location>
</feature>
<evidence type="ECO:0000256" key="1">
    <source>
        <dbReference type="SAM" id="SignalP"/>
    </source>
</evidence>
<keyword evidence="1" id="KW-0732">Signal</keyword>